<proteinExistence type="predicted"/>
<evidence type="ECO:0000313" key="2">
    <source>
        <dbReference type="Proteomes" id="UP000028981"/>
    </source>
</evidence>
<protein>
    <submittedName>
        <fullName evidence="1">Uncharacterized protein</fullName>
    </submittedName>
</protein>
<name>A0A087M3H4_9HYPH</name>
<accession>A0A087M3H4</accession>
<dbReference type="RefSeq" id="WP_035081149.1">
    <property type="nucleotide sequence ID" value="NZ_JQGC01000006.1"/>
</dbReference>
<comment type="caution">
    <text evidence="1">The sequence shown here is derived from an EMBL/GenBank/DDBJ whole genome shotgun (WGS) entry which is preliminary data.</text>
</comment>
<dbReference type="AlphaFoldDB" id="A0A087M3H4"/>
<organism evidence="1 2">
    <name type="scientific">Devosia riboflavina</name>
    <dbReference type="NCBI Taxonomy" id="46914"/>
    <lineage>
        <taxon>Bacteria</taxon>
        <taxon>Pseudomonadati</taxon>
        <taxon>Pseudomonadota</taxon>
        <taxon>Alphaproteobacteria</taxon>
        <taxon>Hyphomicrobiales</taxon>
        <taxon>Devosiaceae</taxon>
        <taxon>Devosia</taxon>
    </lineage>
</organism>
<evidence type="ECO:0000313" key="1">
    <source>
        <dbReference type="EMBL" id="KFL31427.1"/>
    </source>
</evidence>
<keyword evidence="2" id="KW-1185">Reference proteome</keyword>
<dbReference type="EMBL" id="JQGC01000006">
    <property type="protein sequence ID" value="KFL31427.1"/>
    <property type="molecule type" value="Genomic_DNA"/>
</dbReference>
<dbReference type="Proteomes" id="UP000028981">
    <property type="component" value="Unassembled WGS sequence"/>
</dbReference>
<reference evidence="1 2" key="1">
    <citation type="submission" date="2014-08" db="EMBL/GenBank/DDBJ databases">
        <authorList>
            <person name="Hassan Y.I."/>
            <person name="Lepp D."/>
            <person name="Zhou T."/>
        </authorList>
    </citation>
    <scope>NUCLEOTIDE SEQUENCE [LARGE SCALE GENOMIC DNA]</scope>
    <source>
        <strain evidence="1 2">IFO13584</strain>
    </source>
</reference>
<sequence length="66" mass="7497">MKVAVPPQYRHDLFNFVWSLAQMDRLADLIRAGNSPVEIARVFAVTPQEIRDVVARNAAYLPQMKA</sequence>
<dbReference type="STRING" id="46914.JP75_07670"/>
<gene>
    <name evidence="1" type="ORF">JP75_07670</name>
</gene>